<dbReference type="KEGG" id="ddi:DDB_G0273319"/>
<reference evidence="2" key="3">
    <citation type="submission" date="2009-08" db="EMBL/GenBank/DDBJ databases">
        <authorList>
            <consortium name="The Dictyostelium discoideum Sequencing Consortium"/>
            <person name="Eichinger L."/>
            <person name="Pachebat J.A."/>
            <person name="Gloeckner G."/>
            <person name="Rajandream M.-A."/>
            <person name="Sucgang R."/>
            <person name="Song J."/>
            <person name="Cox E.C."/>
            <person name="Tunggal B."/>
            <person name="Szafranski K."/>
            <person name="Konfortov B.A."/>
            <person name="Farbrother P."/>
            <person name="Bankier A.T."/>
            <person name="Lehmann R."/>
            <person name="Hamlin N."/>
            <person name="Xu Q."/>
            <person name="Davies R."/>
            <person name="Gaudet P."/>
            <person name="Fey P."/>
            <person name="Pilcher K."/>
            <person name="Chen G."/>
            <person name="Saunders D."/>
            <person name="Sodergren E."/>
            <person name="Davis P."/>
            <person name="Nie X."/>
            <person name="Kerhornou A."/>
            <person name="Hemphill L."/>
            <person name="Bason N."/>
            <person name="Berriman M."/>
            <person name="Desany B."/>
            <person name="Churcher C."/>
            <person name="Cooper J."/>
            <person name="van Driessche N."/>
            <person name="Cronin A."/>
            <person name="Goodhead I."/>
            <person name="Muzny D."/>
            <person name="Hall N."/>
            <person name="Harper D."/>
            <person name="Lindsay R."/>
            <person name="Hauser H."/>
            <person name="James K."/>
            <person name="Quiles M."/>
            <person name="Buchrieser C."/>
            <person name="Wardroper A."/>
            <person name="Thangavelu M."/>
            <person name="Johnson D."/>
            <person name="Knights A."/>
            <person name="Loulseged H."/>
            <person name="Mungall K."/>
            <person name="Price C."/>
            <person name="Ma J."/>
            <person name="Quail M."/>
            <person name="Hernandez J."/>
            <person name="Rabbinowitsch E."/>
            <person name="Steffen D."/>
            <person name="Sanders M."/>
            <person name="Weinstock G."/>
            <person name="Sharp S."/>
            <person name="Just E."/>
            <person name="Shaulsky G."/>
            <person name="Simmonds M."/>
            <person name="Tivey A."/>
            <person name="White B."/>
            <person name="Walker D."/>
            <person name="Woodward J."/>
            <person name="Winckler T."/>
            <person name="Schleicher M."/>
            <person name="Rosenthal A."/>
            <person name="Rivero F."/>
            <person name="Chisholm R.L."/>
            <person name="Gibbs R."/>
            <person name="Loomis W.F."/>
            <person name="Platzer M."/>
            <person name="Kay R.R."/>
            <person name="Williams J."/>
            <person name="Dear P.H."/>
            <person name="Noegel A.A."/>
            <person name="Barrell B."/>
            <person name="Kuspa A."/>
        </authorList>
    </citation>
    <scope>NUCLEOTIDE SEQUENCE</scope>
    <source>
        <strain evidence="2">AX4</strain>
    </source>
</reference>
<dbReference type="PANTHER" id="PTHR40135:SF1">
    <property type="entry name" value="MITOCHONDRIAL PHOSPHATE CARRIER PROTEIN"/>
    <property type="match status" value="1"/>
</dbReference>
<evidence type="ECO:0000313" key="2">
    <source>
        <dbReference type="EMBL" id="EAL70492.1"/>
    </source>
</evidence>
<dbReference type="InParanoid" id="Q557F0"/>
<keyword evidence="1" id="KW-1133">Transmembrane helix</keyword>
<dbReference type="VEuPathDB" id="AmoebaDB:DDB_G0273319"/>
<dbReference type="KEGG" id="ddi:DDB_G0273603"/>
<protein>
    <submittedName>
        <fullName evidence="2">Uncharacterized protein</fullName>
    </submittedName>
</protein>
<dbReference type="eggNOG" id="ENOG502SA1K">
    <property type="taxonomic scope" value="Eukaryota"/>
</dbReference>
<comment type="caution">
    <text evidence="2">The sequence shown here is derived from an EMBL/GenBank/DDBJ whole genome shotgun (WGS) entry which is preliminary data.</text>
</comment>
<evidence type="ECO:0000313" key="3">
    <source>
        <dbReference type="EMBL" id="EAL70877.1"/>
    </source>
</evidence>
<proteinExistence type="predicted"/>
<dbReference type="RefSeq" id="XP_644418.1">
    <property type="nucleotide sequence ID" value="XM_639326.1"/>
</dbReference>
<keyword evidence="1" id="KW-0812">Transmembrane</keyword>
<reference evidence="2 4" key="1">
    <citation type="journal article" date="2002" name="Nature">
        <title>Sequence and analysis of chromosome 2 of Dictyostelium discoideum.</title>
        <authorList>
            <consortium name="Dictyostelium Genome Sequencing Consortium"/>
            <person name="Glockner G."/>
            <person name="Eichinger L."/>
            <person name="Szafranski K."/>
            <person name="Pachebat J.A."/>
            <person name="Bankier A.T."/>
            <person name="Dear P.H."/>
            <person name="Lehmann R."/>
            <person name="Baumgart C."/>
            <person name="Parra G."/>
            <person name="Abril J.F."/>
            <person name="Guigo R."/>
            <person name="Kumpf K."/>
            <person name="Tunggal B."/>
            <person name="Cox E."/>
            <person name="Quail M.A."/>
            <person name="Platzer M."/>
            <person name="Rosenthal A."/>
            <person name="Noegel A.A."/>
        </authorList>
    </citation>
    <scope>NUCLEOTIDE SEQUENCE [LARGE SCALE GENOMIC DNA]</scope>
    <source>
        <strain evidence="2 4">AX4</strain>
    </source>
</reference>
<feature type="transmembrane region" description="Helical" evidence="1">
    <location>
        <begin position="20"/>
        <end position="40"/>
    </location>
</feature>
<dbReference type="PANTHER" id="PTHR40135">
    <property type="entry name" value="MITOCHONDRIAL PHOSPHATE CARRIER PROTEIN"/>
    <property type="match status" value="1"/>
</dbReference>
<keyword evidence="4" id="KW-1185">Reference proteome</keyword>
<dbReference type="GeneID" id="8618934"/>
<reference evidence="2 4" key="2">
    <citation type="journal article" date="2005" name="Nature">
        <title>The genome of the social amoeba Dictyostelium discoideum.</title>
        <authorList>
            <consortium name="The Dictyostelium discoideum Sequencing Consortium"/>
            <person name="Eichinger L."/>
            <person name="Pachebat J.A."/>
            <person name="Glockner G."/>
            <person name="Rajandream M.A."/>
            <person name="Sucgang R."/>
            <person name="Berriman M."/>
            <person name="Song J."/>
            <person name="Olsen R."/>
            <person name="Szafranski K."/>
            <person name="Xu Q."/>
            <person name="Tunggal B."/>
            <person name="Kummerfeld S."/>
            <person name="Madera M."/>
            <person name="Konfortov B.A."/>
            <person name="Rivero F."/>
            <person name="Bankier A.T."/>
            <person name="Lehmann R."/>
            <person name="Hamlin N."/>
            <person name="Davies R."/>
            <person name="Gaudet P."/>
            <person name="Fey P."/>
            <person name="Pilcher K."/>
            <person name="Chen G."/>
            <person name="Saunders D."/>
            <person name="Sodergren E."/>
            <person name="Davis P."/>
            <person name="Kerhornou A."/>
            <person name="Nie X."/>
            <person name="Hall N."/>
            <person name="Anjard C."/>
            <person name="Hemphill L."/>
            <person name="Bason N."/>
            <person name="Farbrother P."/>
            <person name="Desany B."/>
            <person name="Just E."/>
            <person name="Morio T."/>
            <person name="Rost R."/>
            <person name="Churcher C."/>
            <person name="Cooper J."/>
            <person name="Haydock S."/>
            <person name="van Driessche N."/>
            <person name="Cronin A."/>
            <person name="Goodhead I."/>
            <person name="Muzny D."/>
            <person name="Mourier T."/>
            <person name="Pain A."/>
            <person name="Lu M."/>
            <person name="Harper D."/>
            <person name="Lindsay R."/>
            <person name="Hauser H."/>
            <person name="James K."/>
            <person name="Quiles M."/>
            <person name="Madan Babu M."/>
            <person name="Saito T."/>
            <person name="Buchrieser C."/>
            <person name="Wardroper A."/>
            <person name="Felder M."/>
            <person name="Thangavelu M."/>
            <person name="Johnson D."/>
            <person name="Knights A."/>
            <person name="Loulseged H."/>
            <person name="Mungall K."/>
            <person name="Oliver K."/>
            <person name="Price C."/>
            <person name="Quail M.A."/>
            <person name="Urushihara H."/>
            <person name="Hernandez J."/>
            <person name="Rabbinowitsch E."/>
            <person name="Steffen D."/>
            <person name="Sanders M."/>
            <person name="Ma J."/>
            <person name="Kohara Y."/>
            <person name="Sharp S."/>
            <person name="Simmonds M."/>
            <person name="Spiegler S."/>
            <person name="Tivey A."/>
            <person name="Sugano S."/>
            <person name="White B."/>
            <person name="Walker D."/>
            <person name="Woodward J."/>
            <person name="Winckler T."/>
            <person name="Tanaka Y."/>
            <person name="Shaulsky G."/>
            <person name="Schleicher M."/>
            <person name="Weinstock G."/>
            <person name="Rosenthal A."/>
            <person name="Cox E.C."/>
            <person name="Chisholm R.L."/>
            <person name="Gibbs R."/>
            <person name="Loomis W.F."/>
            <person name="Platzer M."/>
            <person name="Kay R.R."/>
            <person name="Williams J."/>
            <person name="Dear P.H."/>
            <person name="Noegel A.A."/>
            <person name="Barrell B."/>
            <person name="Kuspa A."/>
        </authorList>
    </citation>
    <scope>NUCLEOTIDE SEQUENCE [LARGE SCALE GENOMIC DNA]</scope>
    <source>
        <strain evidence="2 4">AX4</strain>
    </source>
</reference>
<dbReference type="Proteomes" id="UP000002195">
    <property type="component" value="Unassembled WGS sequence"/>
</dbReference>
<organism evidence="4">
    <name type="scientific">Dictyostelium discoideum</name>
    <name type="common">Social amoeba</name>
    <dbReference type="NCBI Taxonomy" id="44689"/>
    <lineage>
        <taxon>Eukaryota</taxon>
        <taxon>Amoebozoa</taxon>
        <taxon>Evosea</taxon>
        <taxon>Eumycetozoa</taxon>
        <taxon>Dictyostelia</taxon>
        <taxon>Dictyosteliales</taxon>
        <taxon>Dictyosteliaceae</taxon>
        <taxon>Dictyostelium</taxon>
    </lineage>
</organism>
<evidence type="ECO:0000256" key="1">
    <source>
        <dbReference type="SAM" id="Phobius"/>
    </source>
</evidence>
<dbReference type="dictyBase" id="DDB_G0273319"/>
<dbReference type="PaxDb" id="44689-DDB0203334"/>
<name>Q557F0_DICDI</name>
<dbReference type="EMBL" id="AAFI02000009">
    <property type="protein sequence ID" value="EAL70877.1"/>
    <property type="molecule type" value="Genomic_DNA"/>
</dbReference>
<keyword evidence="1" id="KW-0472">Membrane</keyword>
<dbReference type="dictyBase" id="DDB_G0273603"/>
<dbReference type="AlphaFoldDB" id="Q557F0"/>
<gene>
    <name evidence="3" type="ORF">DDB_G0273319</name>
    <name evidence="2" type="ORF">DDB_G0273603</name>
</gene>
<accession>Q557F0</accession>
<dbReference type="HOGENOM" id="CLU_2377167_0_0_1"/>
<dbReference type="RefSeq" id="XP_644832.1">
    <property type="nucleotide sequence ID" value="XM_639740.1"/>
</dbReference>
<sequence>MNRKRQIYLFFPIFSRNLPLVNLVIATSALGFQITVLYPWHLEIDSSHKDLIKKMEEHEKLLEKGNRVINPNIIETSNSIKQQQSIPPTILQKEK</sequence>
<dbReference type="GeneID" id="8619043"/>
<evidence type="ECO:0000313" key="4">
    <source>
        <dbReference type="Proteomes" id="UP000002195"/>
    </source>
</evidence>
<dbReference type="EMBL" id="AAFI02000011">
    <property type="protein sequence ID" value="EAL70492.1"/>
    <property type="molecule type" value="Genomic_DNA"/>
</dbReference>